<keyword evidence="1 2" id="KW-0807">Transducer</keyword>
<name>F2LV15_HIPMA</name>
<dbReference type="PROSITE" id="PS50111">
    <property type="entry name" value="CHEMOTAXIS_TRANSDUC_2"/>
    <property type="match status" value="1"/>
</dbReference>
<accession>F2LV15</accession>
<dbReference type="AlphaFoldDB" id="F2LV15"/>
<dbReference type="SMART" id="SM00283">
    <property type="entry name" value="MA"/>
    <property type="match status" value="1"/>
</dbReference>
<feature type="domain" description="Methyl-accepting transducer" evidence="4">
    <location>
        <begin position="120"/>
        <end position="290"/>
    </location>
</feature>
<dbReference type="PANTHER" id="PTHR32089">
    <property type="entry name" value="METHYL-ACCEPTING CHEMOTAXIS PROTEIN MCPB"/>
    <property type="match status" value="1"/>
</dbReference>
<protein>
    <submittedName>
        <fullName evidence="5">Methyl-accepting chemotaxis sensory transducer</fullName>
    </submittedName>
</protein>
<keyword evidence="3" id="KW-0472">Membrane</keyword>
<keyword evidence="3" id="KW-0812">Transmembrane</keyword>
<dbReference type="STRING" id="760142.Hipma_0629"/>
<dbReference type="KEGG" id="hmr:Hipma_0629"/>
<dbReference type="eggNOG" id="COG0840">
    <property type="taxonomic scope" value="Bacteria"/>
</dbReference>
<dbReference type="InParanoid" id="F2LV15"/>
<evidence type="ECO:0000313" key="5">
    <source>
        <dbReference type="EMBL" id="AEA33599.1"/>
    </source>
</evidence>
<dbReference type="HOGENOM" id="CLU_959003_0_0_7"/>
<reference evidence="6" key="2">
    <citation type="submission" date="2011-03" db="EMBL/GenBank/DDBJ databases">
        <title>The complete genome of Hippea maritima DSM 10411.</title>
        <authorList>
            <consortium name="US DOE Joint Genome Institute (JGI-PGF)"/>
            <person name="Lucas S."/>
            <person name="Copeland A."/>
            <person name="Lapidus A."/>
            <person name="Bruce D."/>
            <person name="Goodwin L."/>
            <person name="Pitluck S."/>
            <person name="Peters L."/>
            <person name="Kyrpides N."/>
            <person name="Mavromatis K."/>
            <person name="Pagani I."/>
            <person name="Ivanova N."/>
            <person name="Mikhailova N."/>
            <person name="Lu M."/>
            <person name="Detter J.C."/>
            <person name="Tapia R."/>
            <person name="Han C."/>
            <person name="Land M."/>
            <person name="Hauser L."/>
            <person name="Markowitz V."/>
            <person name="Cheng J.-F."/>
            <person name="Hugenholtz P."/>
            <person name="Woyke T."/>
            <person name="Wu D."/>
            <person name="Spring S."/>
            <person name="Schroeder M."/>
            <person name="Brambilla E."/>
            <person name="Klenk H.-P."/>
            <person name="Eisen J.A."/>
        </authorList>
    </citation>
    <scope>NUCLEOTIDE SEQUENCE [LARGE SCALE GENOMIC DNA]</scope>
    <source>
        <strain evidence="6">ATCC 700847 / DSM 10411 / MH2</strain>
    </source>
</reference>
<dbReference type="GO" id="GO:0007165">
    <property type="term" value="P:signal transduction"/>
    <property type="evidence" value="ECO:0007669"/>
    <property type="project" value="UniProtKB-KW"/>
</dbReference>
<evidence type="ECO:0000256" key="3">
    <source>
        <dbReference type="SAM" id="Phobius"/>
    </source>
</evidence>
<dbReference type="Proteomes" id="UP000008139">
    <property type="component" value="Chromosome"/>
</dbReference>
<keyword evidence="3" id="KW-1133">Transmembrane helix</keyword>
<dbReference type="Pfam" id="PF00015">
    <property type="entry name" value="MCPsignal"/>
    <property type="match status" value="1"/>
</dbReference>
<evidence type="ECO:0000256" key="2">
    <source>
        <dbReference type="PROSITE-ProRule" id="PRU00284"/>
    </source>
</evidence>
<proteinExistence type="predicted"/>
<feature type="transmembrane region" description="Helical" evidence="3">
    <location>
        <begin position="34"/>
        <end position="56"/>
    </location>
</feature>
<evidence type="ECO:0000313" key="6">
    <source>
        <dbReference type="Proteomes" id="UP000008139"/>
    </source>
</evidence>
<evidence type="ECO:0000256" key="1">
    <source>
        <dbReference type="ARBA" id="ARBA00023224"/>
    </source>
</evidence>
<dbReference type="SUPFAM" id="SSF58104">
    <property type="entry name" value="Methyl-accepting chemotaxis protein (MCP) signaling domain"/>
    <property type="match status" value="1"/>
</dbReference>
<dbReference type="PANTHER" id="PTHR32089:SF112">
    <property type="entry name" value="LYSOZYME-LIKE PROTEIN-RELATED"/>
    <property type="match status" value="1"/>
</dbReference>
<reference evidence="5 6" key="1">
    <citation type="journal article" date="2011" name="Stand. Genomic Sci.">
        <title>Complete genome sequence of the thermophilic sulfur-reducer Hippea maritima type strain (MH(2)).</title>
        <authorList>
            <person name="Huntemann M."/>
            <person name="Lu M."/>
            <person name="Nolan M."/>
            <person name="Lapidus A."/>
            <person name="Lucas S."/>
            <person name="Hammon N."/>
            <person name="Deshpande S."/>
            <person name="Cheng J.F."/>
            <person name="Tapia R."/>
            <person name="Han C."/>
            <person name="Goodwin L."/>
            <person name="Pitluck S."/>
            <person name="Liolios K."/>
            <person name="Pagani I."/>
            <person name="Ivanova N."/>
            <person name="Ovchinikova G."/>
            <person name="Pati A."/>
            <person name="Chen A."/>
            <person name="Palaniappan K."/>
            <person name="Land M."/>
            <person name="Hauser L."/>
            <person name="Jeffries C.D."/>
            <person name="Detter J.C."/>
            <person name="Brambilla E.M."/>
            <person name="Rohde M."/>
            <person name="Spring S."/>
            <person name="Goker M."/>
            <person name="Woyke T."/>
            <person name="Bristow J."/>
            <person name="Eisen J.A."/>
            <person name="Markowitz V."/>
            <person name="Hugenholtz P."/>
            <person name="Kyrpides N.C."/>
            <person name="Klenk H.P."/>
            <person name="Mavromatis K."/>
        </authorList>
    </citation>
    <scope>NUCLEOTIDE SEQUENCE [LARGE SCALE GENOMIC DNA]</scope>
    <source>
        <strain evidence="6">ATCC 700847 / DSM 10411 / MH2</strain>
    </source>
</reference>
<sequence>MLFKLFSFTTITFILYVIFGIISYVFFKDALTNHFLLFFIGASVLFAAANFAYYYYQLISNVEKINRQFKDIISDERIDLLKEIKTPSVPFVETFMKKFKELINTTIGNLITAAGKASVFNAKFNFELKKTITAINENMEQFDAINSTMKDASYAITDISKNVEDFSNFMSEIEQAAKEVLLIAENVETAMESNVEMMEDGKHLINELGDNLKNISNIVNVINDIADQTNLLALNAAIEAARAGEAGRGFAVVADEVRKLAEKTQSNAHEIYEMINTVSVNAEKLIDQNL</sequence>
<dbReference type="InterPro" id="IPR004089">
    <property type="entry name" value="MCPsignal_dom"/>
</dbReference>
<dbReference type="GO" id="GO:0016020">
    <property type="term" value="C:membrane"/>
    <property type="evidence" value="ECO:0007669"/>
    <property type="project" value="InterPro"/>
</dbReference>
<gene>
    <name evidence="5" type="ordered locus">Hipma_0629</name>
</gene>
<keyword evidence="6" id="KW-1185">Reference proteome</keyword>
<dbReference type="Gene3D" id="1.10.287.950">
    <property type="entry name" value="Methyl-accepting chemotaxis protein"/>
    <property type="match status" value="1"/>
</dbReference>
<organism evidence="5 6">
    <name type="scientific">Hippea maritima (strain ATCC 700847 / DSM 10411 / MH2)</name>
    <dbReference type="NCBI Taxonomy" id="760142"/>
    <lineage>
        <taxon>Bacteria</taxon>
        <taxon>Pseudomonadati</taxon>
        <taxon>Campylobacterota</taxon>
        <taxon>Desulfurellia</taxon>
        <taxon>Desulfurellales</taxon>
        <taxon>Hippeaceae</taxon>
        <taxon>Hippea</taxon>
    </lineage>
</organism>
<evidence type="ECO:0000259" key="4">
    <source>
        <dbReference type="PROSITE" id="PS50111"/>
    </source>
</evidence>
<dbReference type="EMBL" id="CP002606">
    <property type="protein sequence ID" value="AEA33599.1"/>
    <property type="molecule type" value="Genomic_DNA"/>
</dbReference>
<feature type="transmembrane region" description="Helical" evidence="3">
    <location>
        <begin position="6"/>
        <end position="27"/>
    </location>
</feature>